<evidence type="ECO:0000313" key="11">
    <source>
        <dbReference type="Proteomes" id="UP000261540"/>
    </source>
</evidence>
<feature type="region of interest" description="Disordered" evidence="9">
    <location>
        <begin position="182"/>
        <end position="203"/>
    </location>
</feature>
<keyword evidence="11" id="KW-1185">Reference proteome</keyword>
<keyword evidence="8" id="KW-0539">Nucleus</keyword>
<evidence type="ECO:0000256" key="8">
    <source>
        <dbReference type="ARBA" id="ARBA00023242"/>
    </source>
</evidence>
<sequence length="269" mass="29733">MLLDVIQGTENGGFVIIQDTVECCGRQLLQSCIAAALHRLCVHNGYTDPLGWSEHPLFTVHQFISEELNVHLSGSEESKPATLVIDSLSWILRHHPPAVVCQRLQELRRGGALRRVVALLHCDLHQQGIVGSLCHLATAVISVVPGDRGQQAVAKTTRRTKSGKVTHEEEYFSVKEDLTVTVESRPSHHGRPQTEEDEREVDPAANLTFNLRLSEGEKEAKEKLSLPFVFSAEKKSALLQPRPGSGRIVYDPDASDDFDPEDPDDDLAV</sequence>
<dbReference type="InterPro" id="IPR019519">
    <property type="entry name" value="Elp5"/>
</dbReference>
<name>A0A3B3R6Z0_9TELE</name>
<feature type="compositionally biased region" description="Acidic residues" evidence="9">
    <location>
        <begin position="253"/>
        <end position="269"/>
    </location>
</feature>
<evidence type="ECO:0000256" key="4">
    <source>
        <dbReference type="ARBA" id="ARBA00009567"/>
    </source>
</evidence>
<evidence type="ECO:0000256" key="6">
    <source>
        <dbReference type="ARBA" id="ARBA00022490"/>
    </source>
</evidence>
<dbReference type="GeneTree" id="ENSGT00390000009210"/>
<evidence type="ECO:0000256" key="7">
    <source>
        <dbReference type="ARBA" id="ARBA00022694"/>
    </source>
</evidence>
<keyword evidence="7" id="KW-0819">tRNA processing</keyword>
<evidence type="ECO:0000313" key="10">
    <source>
        <dbReference type="Ensembl" id="ENSPKIP00000014527.1"/>
    </source>
</evidence>
<evidence type="ECO:0000256" key="9">
    <source>
        <dbReference type="SAM" id="MobiDB-lite"/>
    </source>
</evidence>
<dbReference type="PANTHER" id="PTHR15641">
    <property type="entry name" value="ELONGATOR COMPLEX PROTEIN 5"/>
    <property type="match status" value="1"/>
</dbReference>
<comment type="pathway">
    <text evidence="3">tRNA modification; 5-methoxycarbonylmethyl-2-thiouridine-tRNA biosynthesis.</text>
</comment>
<dbReference type="GO" id="GO:0033588">
    <property type="term" value="C:elongator holoenzyme complex"/>
    <property type="evidence" value="ECO:0007669"/>
    <property type="project" value="InterPro"/>
</dbReference>
<dbReference type="AlphaFoldDB" id="A0A3B3R6Z0"/>
<dbReference type="Gene3D" id="3.40.50.300">
    <property type="entry name" value="P-loop containing nucleotide triphosphate hydrolases"/>
    <property type="match status" value="1"/>
</dbReference>
<reference evidence="10" key="1">
    <citation type="submission" date="2025-08" db="UniProtKB">
        <authorList>
            <consortium name="Ensembl"/>
        </authorList>
    </citation>
    <scope>IDENTIFICATION</scope>
</reference>
<keyword evidence="6" id="KW-0963">Cytoplasm</keyword>
<evidence type="ECO:0000256" key="5">
    <source>
        <dbReference type="ARBA" id="ARBA00020264"/>
    </source>
</evidence>
<dbReference type="PANTHER" id="PTHR15641:SF1">
    <property type="entry name" value="ELONGATOR COMPLEX PROTEIN 5"/>
    <property type="match status" value="1"/>
</dbReference>
<evidence type="ECO:0000256" key="3">
    <source>
        <dbReference type="ARBA" id="ARBA00005043"/>
    </source>
</evidence>
<accession>A0A3B3R6Z0</accession>
<dbReference type="InterPro" id="IPR027417">
    <property type="entry name" value="P-loop_NTPase"/>
</dbReference>
<comment type="similarity">
    <text evidence="4">Belongs to the ELP5 family.</text>
</comment>
<dbReference type="Ensembl" id="ENSPKIT00000038968.1">
    <property type="protein sequence ID" value="ENSPKIP00000014527.1"/>
    <property type="gene ID" value="ENSPKIG00000001537.1"/>
</dbReference>
<organism evidence="10 11">
    <name type="scientific">Paramormyrops kingsleyae</name>
    <dbReference type="NCBI Taxonomy" id="1676925"/>
    <lineage>
        <taxon>Eukaryota</taxon>
        <taxon>Metazoa</taxon>
        <taxon>Chordata</taxon>
        <taxon>Craniata</taxon>
        <taxon>Vertebrata</taxon>
        <taxon>Euteleostomi</taxon>
        <taxon>Actinopterygii</taxon>
        <taxon>Neopterygii</taxon>
        <taxon>Teleostei</taxon>
        <taxon>Osteoglossocephala</taxon>
        <taxon>Osteoglossomorpha</taxon>
        <taxon>Osteoglossiformes</taxon>
        <taxon>Mormyridae</taxon>
        <taxon>Paramormyrops</taxon>
    </lineage>
</organism>
<dbReference type="UniPathway" id="UPA00988"/>
<proteinExistence type="inferred from homology"/>
<evidence type="ECO:0000256" key="2">
    <source>
        <dbReference type="ARBA" id="ARBA00004496"/>
    </source>
</evidence>
<dbReference type="Pfam" id="PF10483">
    <property type="entry name" value="Elong_Iki1"/>
    <property type="match status" value="2"/>
</dbReference>
<dbReference type="GO" id="GO:0005634">
    <property type="term" value="C:nucleus"/>
    <property type="evidence" value="ECO:0007669"/>
    <property type="project" value="UniProtKB-SubCell"/>
</dbReference>
<dbReference type="GO" id="GO:0005829">
    <property type="term" value="C:cytosol"/>
    <property type="evidence" value="ECO:0007669"/>
    <property type="project" value="TreeGrafter"/>
</dbReference>
<dbReference type="GO" id="GO:0002098">
    <property type="term" value="P:tRNA wobble uridine modification"/>
    <property type="evidence" value="ECO:0007669"/>
    <property type="project" value="InterPro"/>
</dbReference>
<comment type="subcellular location">
    <subcellularLocation>
        <location evidence="2">Cytoplasm</location>
    </subcellularLocation>
    <subcellularLocation>
        <location evidence="1">Nucleus</location>
    </subcellularLocation>
</comment>
<dbReference type="Proteomes" id="UP000261540">
    <property type="component" value="Unplaced"/>
</dbReference>
<protein>
    <recommendedName>
        <fullName evidence="5">Elongator complex protein 5</fullName>
    </recommendedName>
</protein>
<feature type="region of interest" description="Disordered" evidence="9">
    <location>
        <begin position="235"/>
        <end position="269"/>
    </location>
</feature>
<evidence type="ECO:0000256" key="1">
    <source>
        <dbReference type="ARBA" id="ARBA00004123"/>
    </source>
</evidence>
<dbReference type="GO" id="GO:0000049">
    <property type="term" value="F:tRNA binding"/>
    <property type="evidence" value="ECO:0007669"/>
    <property type="project" value="TreeGrafter"/>
</dbReference>
<dbReference type="CDD" id="cd19496">
    <property type="entry name" value="Elp5"/>
    <property type="match status" value="1"/>
</dbReference>
<reference evidence="10" key="2">
    <citation type="submission" date="2025-09" db="UniProtKB">
        <authorList>
            <consortium name="Ensembl"/>
        </authorList>
    </citation>
    <scope>IDENTIFICATION</scope>
</reference>